<keyword evidence="2" id="KW-1185">Reference proteome</keyword>
<comment type="caution">
    <text evidence="1">The sequence shown here is derived from an EMBL/GenBank/DDBJ whole genome shotgun (WGS) entry which is preliminary data.</text>
</comment>
<dbReference type="EMBL" id="BSYO01000022">
    <property type="protein sequence ID" value="GMH20863.1"/>
    <property type="molecule type" value="Genomic_DNA"/>
</dbReference>
<organism evidence="1 2">
    <name type="scientific">Nepenthes gracilis</name>
    <name type="common">Slender pitcher plant</name>
    <dbReference type="NCBI Taxonomy" id="150966"/>
    <lineage>
        <taxon>Eukaryota</taxon>
        <taxon>Viridiplantae</taxon>
        <taxon>Streptophyta</taxon>
        <taxon>Embryophyta</taxon>
        <taxon>Tracheophyta</taxon>
        <taxon>Spermatophyta</taxon>
        <taxon>Magnoliopsida</taxon>
        <taxon>eudicotyledons</taxon>
        <taxon>Gunneridae</taxon>
        <taxon>Pentapetalae</taxon>
        <taxon>Caryophyllales</taxon>
        <taxon>Nepenthaceae</taxon>
        <taxon>Nepenthes</taxon>
    </lineage>
</organism>
<reference evidence="1" key="1">
    <citation type="submission" date="2023-05" db="EMBL/GenBank/DDBJ databases">
        <title>Nepenthes gracilis genome sequencing.</title>
        <authorList>
            <person name="Fukushima K."/>
        </authorList>
    </citation>
    <scope>NUCLEOTIDE SEQUENCE</scope>
    <source>
        <strain evidence="1">SING2019-196</strain>
    </source>
</reference>
<evidence type="ECO:0000313" key="1">
    <source>
        <dbReference type="EMBL" id="GMH20863.1"/>
    </source>
</evidence>
<evidence type="ECO:0000313" key="2">
    <source>
        <dbReference type="Proteomes" id="UP001279734"/>
    </source>
</evidence>
<sequence length="210" mass="23925">MKDLVRMLSDLDKENCRIIEDEGPLKKKAVADSEEKHKLEQENSVLQTSIVGEALFREKLTDLKQSIYGSLNNGSRLKDVKILDLKERNRMSEVENYRIKDRLAAYNSAITSPENHTSLRAELNQIDDDRKKGLPTFNNGSRFEEKGQSHGEFEEVKEEDQYDIVKKQIPLPTVVAVLRGESVRASRKVLGEDTKAAAGCKEMRFTMLRA</sequence>
<dbReference type="Proteomes" id="UP001279734">
    <property type="component" value="Unassembled WGS sequence"/>
</dbReference>
<dbReference type="AlphaFoldDB" id="A0AAD3XX92"/>
<name>A0AAD3XX92_NEPGR</name>
<accession>A0AAD3XX92</accession>
<proteinExistence type="predicted"/>
<gene>
    <name evidence="1" type="ORF">Nepgr_022705</name>
</gene>
<protein>
    <submittedName>
        <fullName evidence="1">Uncharacterized protein</fullName>
    </submittedName>
</protein>